<dbReference type="GO" id="GO:0007266">
    <property type="term" value="P:Rho protein signal transduction"/>
    <property type="evidence" value="ECO:0007669"/>
    <property type="project" value="InterPro"/>
</dbReference>
<dbReference type="GO" id="GO:0005096">
    <property type="term" value="F:GTPase activator activity"/>
    <property type="evidence" value="ECO:0007669"/>
    <property type="project" value="UniProtKB-KW"/>
</dbReference>
<name>A0AAV2KG42_KNICA</name>
<evidence type="ECO:0000256" key="4">
    <source>
        <dbReference type="ARBA" id="ARBA00022490"/>
    </source>
</evidence>
<sequence>MTIVNSPNVLVTSLTLLFNEGCPALTMDLTGDLSKLPVFILKEGVQYRIKILFKVNREIVAGLKYYHVTSRKGITVDKDAYMVGSYGPRAEEHEFISSVEEAPKGMIARGHYTIKSRFIDDDKNVHLAWEWGVHINKDWKGNVLLKPSGSE</sequence>
<dbReference type="FunFam" id="2.70.50.30:FF:000003">
    <property type="entry name" value="Rho GDP-dissociation inhibitor 1"/>
    <property type="match status" value="1"/>
</dbReference>
<dbReference type="GO" id="GO:0016020">
    <property type="term" value="C:membrane"/>
    <property type="evidence" value="ECO:0007669"/>
    <property type="project" value="TreeGrafter"/>
</dbReference>
<evidence type="ECO:0000313" key="6">
    <source>
        <dbReference type="Proteomes" id="UP001497482"/>
    </source>
</evidence>
<dbReference type="InterPro" id="IPR024792">
    <property type="entry name" value="RhoGDI_dom_sf"/>
</dbReference>
<dbReference type="Proteomes" id="UP001497482">
    <property type="component" value="Chromosome 18"/>
</dbReference>
<accession>A0AAV2KG42</accession>
<dbReference type="Gene3D" id="2.70.50.30">
    <property type="entry name" value="Coagulation Factor XIII, subunit A, domain 1"/>
    <property type="match status" value="1"/>
</dbReference>
<evidence type="ECO:0000256" key="1">
    <source>
        <dbReference type="ARBA" id="ARBA00004496"/>
    </source>
</evidence>
<comment type="subcellular location">
    <subcellularLocation>
        <location evidence="1">Cytoplasm</location>
    </subcellularLocation>
</comment>
<dbReference type="GO" id="GO:0005829">
    <property type="term" value="C:cytosol"/>
    <property type="evidence" value="ECO:0007669"/>
    <property type="project" value="TreeGrafter"/>
</dbReference>
<organism evidence="5 6">
    <name type="scientific">Knipowitschia caucasica</name>
    <name type="common">Caucasian dwarf goby</name>
    <name type="synonym">Pomatoschistus caucasicus</name>
    <dbReference type="NCBI Taxonomy" id="637954"/>
    <lineage>
        <taxon>Eukaryota</taxon>
        <taxon>Metazoa</taxon>
        <taxon>Chordata</taxon>
        <taxon>Craniata</taxon>
        <taxon>Vertebrata</taxon>
        <taxon>Euteleostomi</taxon>
        <taxon>Actinopterygii</taxon>
        <taxon>Neopterygii</taxon>
        <taxon>Teleostei</taxon>
        <taxon>Neoteleostei</taxon>
        <taxon>Acanthomorphata</taxon>
        <taxon>Gobiaria</taxon>
        <taxon>Gobiiformes</taxon>
        <taxon>Gobioidei</taxon>
        <taxon>Gobiidae</taxon>
        <taxon>Gobiinae</taxon>
        <taxon>Knipowitschia</taxon>
    </lineage>
</organism>
<evidence type="ECO:0000256" key="3">
    <source>
        <dbReference type="ARBA" id="ARBA00022468"/>
    </source>
</evidence>
<dbReference type="GO" id="GO:0007399">
    <property type="term" value="P:nervous system development"/>
    <property type="evidence" value="ECO:0007669"/>
    <property type="project" value="UniProtKB-ARBA"/>
</dbReference>
<keyword evidence="6" id="KW-1185">Reference proteome</keyword>
<comment type="similarity">
    <text evidence="2">Belongs to the Rho GDI family.</text>
</comment>
<keyword evidence="3" id="KW-0343">GTPase activation</keyword>
<protein>
    <recommendedName>
        <fullName evidence="7">Rho GDP-dissociation inhibitor 1</fullName>
    </recommendedName>
</protein>
<keyword evidence="4" id="KW-0963">Cytoplasm</keyword>
<dbReference type="EMBL" id="OZ035840">
    <property type="protein sequence ID" value="CAL1588887.1"/>
    <property type="molecule type" value="Genomic_DNA"/>
</dbReference>
<reference evidence="5 6" key="1">
    <citation type="submission" date="2024-04" db="EMBL/GenBank/DDBJ databases">
        <authorList>
            <person name="Waldvogel A.-M."/>
            <person name="Schoenle A."/>
        </authorList>
    </citation>
    <scope>NUCLEOTIDE SEQUENCE [LARGE SCALE GENOMIC DNA]</scope>
</reference>
<dbReference type="PANTHER" id="PTHR10980:SF3">
    <property type="entry name" value="LD16419P"/>
    <property type="match status" value="1"/>
</dbReference>
<dbReference type="PRINTS" id="PR00492">
    <property type="entry name" value="RHOGDI"/>
</dbReference>
<evidence type="ECO:0000256" key="2">
    <source>
        <dbReference type="ARBA" id="ARBA00009758"/>
    </source>
</evidence>
<dbReference type="InterPro" id="IPR000406">
    <property type="entry name" value="Rho_GDI"/>
</dbReference>
<evidence type="ECO:0008006" key="7">
    <source>
        <dbReference type="Google" id="ProtNLM"/>
    </source>
</evidence>
<dbReference type="Pfam" id="PF02115">
    <property type="entry name" value="Rho_GDI"/>
    <property type="match status" value="1"/>
</dbReference>
<dbReference type="InterPro" id="IPR014756">
    <property type="entry name" value="Ig_E-set"/>
</dbReference>
<evidence type="ECO:0000313" key="5">
    <source>
        <dbReference type="EMBL" id="CAL1588887.1"/>
    </source>
</evidence>
<dbReference type="GO" id="GO:0005094">
    <property type="term" value="F:Rho GDP-dissociation inhibitor activity"/>
    <property type="evidence" value="ECO:0007669"/>
    <property type="project" value="InterPro"/>
</dbReference>
<dbReference type="AlphaFoldDB" id="A0AAV2KG42"/>
<dbReference type="PANTHER" id="PTHR10980">
    <property type="entry name" value="RHO GDP-DISSOCIATION INHIBITOR"/>
    <property type="match status" value="1"/>
</dbReference>
<proteinExistence type="inferred from homology"/>
<gene>
    <name evidence="5" type="ORF">KC01_LOCUS18602</name>
</gene>
<dbReference type="SUPFAM" id="SSF81296">
    <property type="entry name" value="E set domains"/>
    <property type="match status" value="1"/>
</dbReference>